<proteinExistence type="predicted"/>
<dbReference type="InterPro" id="IPR036910">
    <property type="entry name" value="HMG_box_dom_sf"/>
</dbReference>
<evidence type="ECO:0008006" key="3">
    <source>
        <dbReference type="Google" id="ProtNLM"/>
    </source>
</evidence>
<dbReference type="EMBL" id="ML769399">
    <property type="protein sequence ID" value="KAE9406808.1"/>
    <property type="molecule type" value="Genomic_DNA"/>
</dbReference>
<dbReference type="OrthoDB" id="3016506at2759"/>
<accession>A0A6A4IBZ3</accession>
<evidence type="ECO:0000313" key="1">
    <source>
        <dbReference type="EMBL" id="KAE9406808.1"/>
    </source>
</evidence>
<dbReference type="AlphaFoldDB" id="A0A6A4IBZ3"/>
<dbReference type="CDD" id="cd00084">
    <property type="entry name" value="HMG-box_SF"/>
    <property type="match status" value="1"/>
</dbReference>
<gene>
    <name evidence="1" type="ORF">BT96DRAFT_987077</name>
</gene>
<dbReference type="Gene3D" id="1.10.30.10">
    <property type="entry name" value="High mobility group box domain"/>
    <property type="match status" value="1"/>
</dbReference>
<reference evidence="1" key="1">
    <citation type="journal article" date="2019" name="Environ. Microbiol.">
        <title>Fungal ecological strategies reflected in gene transcription - a case study of two litter decomposers.</title>
        <authorList>
            <person name="Barbi F."/>
            <person name="Kohler A."/>
            <person name="Barry K."/>
            <person name="Baskaran P."/>
            <person name="Daum C."/>
            <person name="Fauchery L."/>
            <person name="Ihrmark K."/>
            <person name="Kuo A."/>
            <person name="LaButti K."/>
            <person name="Lipzen A."/>
            <person name="Morin E."/>
            <person name="Grigoriev I.V."/>
            <person name="Henrissat B."/>
            <person name="Lindahl B."/>
            <person name="Martin F."/>
        </authorList>
    </citation>
    <scope>NUCLEOTIDE SEQUENCE</scope>
    <source>
        <strain evidence="1">JB14</strain>
    </source>
</reference>
<organism evidence="1 2">
    <name type="scientific">Gymnopus androsaceus JB14</name>
    <dbReference type="NCBI Taxonomy" id="1447944"/>
    <lineage>
        <taxon>Eukaryota</taxon>
        <taxon>Fungi</taxon>
        <taxon>Dikarya</taxon>
        <taxon>Basidiomycota</taxon>
        <taxon>Agaricomycotina</taxon>
        <taxon>Agaricomycetes</taxon>
        <taxon>Agaricomycetidae</taxon>
        <taxon>Agaricales</taxon>
        <taxon>Marasmiineae</taxon>
        <taxon>Omphalotaceae</taxon>
        <taxon>Gymnopus</taxon>
    </lineage>
</organism>
<sequence length="103" mass="11475">MSFKSQSRQLKDSSKKVSCYAAFTSNQMKVLNAETPKGQPHQKVNQLLKMIAEKWGKMTEEERVAATEEDLVALTIIMNANREAVVMAGCPCKKCSNARDGHE</sequence>
<keyword evidence="2" id="KW-1185">Reference proteome</keyword>
<evidence type="ECO:0000313" key="2">
    <source>
        <dbReference type="Proteomes" id="UP000799118"/>
    </source>
</evidence>
<name>A0A6A4IBZ3_9AGAR</name>
<dbReference type="Proteomes" id="UP000799118">
    <property type="component" value="Unassembled WGS sequence"/>
</dbReference>
<protein>
    <recommendedName>
        <fullName evidence="3">HMG box domain-containing protein</fullName>
    </recommendedName>
</protein>
<dbReference type="SUPFAM" id="SSF47095">
    <property type="entry name" value="HMG-box"/>
    <property type="match status" value="1"/>
</dbReference>